<gene>
    <name evidence="3" type="ORF">OE749_16270</name>
</gene>
<dbReference type="EMBL" id="JAOWKX010000009">
    <property type="protein sequence ID" value="MCV2886250.1"/>
    <property type="molecule type" value="Genomic_DNA"/>
</dbReference>
<evidence type="ECO:0000313" key="3">
    <source>
        <dbReference type="EMBL" id="MCV2886250.1"/>
    </source>
</evidence>
<keyword evidence="1" id="KW-0812">Transmembrane</keyword>
<evidence type="ECO:0000256" key="1">
    <source>
        <dbReference type="SAM" id="Phobius"/>
    </source>
</evidence>
<dbReference type="InterPro" id="IPR027783">
    <property type="entry name" value="Bacterial_PH-related"/>
</dbReference>
<feature type="domain" description="Bacterial Pleckstrin homology" evidence="2">
    <location>
        <begin position="65"/>
        <end position="155"/>
    </location>
</feature>
<feature type="transmembrane region" description="Helical" evidence="1">
    <location>
        <begin position="12"/>
        <end position="34"/>
    </location>
</feature>
<proteinExistence type="predicted"/>
<sequence>MISYDIELKTTITFFMISVLVPGLIVLLPALITNQKLVKTISYGTFAALLLAFLFFLLTISKNRITKDSKEIYIKAAFYNIKIPNENVDDIFILKSEKLGSYAPNLRINGIGLPSYKSGWFEDVEGRKSFLLLVDGYAEVTVLKLHDYQVLISGNLLDFLSSSNIGDE</sequence>
<organism evidence="3 4">
    <name type="scientific">Fluctibacter corallii</name>
    <dbReference type="NCBI Taxonomy" id="2984329"/>
    <lineage>
        <taxon>Bacteria</taxon>
        <taxon>Pseudomonadati</taxon>
        <taxon>Pseudomonadota</taxon>
        <taxon>Gammaproteobacteria</taxon>
        <taxon>Alteromonadales</taxon>
        <taxon>Alteromonadaceae</taxon>
        <taxon>Fluctibacter</taxon>
    </lineage>
</organism>
<accession>A0ABT3ACA4</accession>
<dbReference type="Proteomes" id="UP001652504">
    <property type="component" value="Unassembled WGS sequence"/>
</dbReference>
<keyword evidence="1" id="KW-0472">Membrane</keyword>
<keyword evidence="1" id="KW-1133">Transmembrane helix</keyword>
<name>A0ABT3ACA4_9ALTE</name>
<evidence type="ECO:0000259" key="2">
    <source>
        <dbReference type="Pfam" id="PF10882"/>
    </source>
</evidence>
<dbReference type="RefSeq" id="WP_263713535.1">
    <property type="nucleotide sequence ID" value="NZ_JAOWKX010000009.1"/>
</dbReference>
<feature type="transmembrane region" description="Helical" evidence="1">
    <location>
        <begin position="40"/>
        <end position="60"/>
    </location>
</feature>
<comment type="caution">
    <text evidence="3">The sequence shown here is derived from an EMBL/GenBank/DDBJ whole genome shotgun (WGS) entry which is preliminary data.</text>
</comment>
<evidence type="ECO:0000313" key="4">
    <source>
        <dbReference type="Proteomes" id="UP001652504"/>
    </source>
</evidence>
<protein>
    <submittedName>
        <fullName evidence="3">PH domain-containing protein</fullName>
    </submittedName>
</protein>
<keyword evidence="4" id="KW-1185">Reference proteome</keyword>
<reference evidence="3 4" key="1">
    <citation type="submission" date="2022-10" db="EMBL/GenBank/DDBJ databases">
        <title>Aestuariibacter sp. AA17 isolated from Montipora capitata coral fragment.</title>
        <authorList>
            <person name="Emsley S.A."/>
            <person name="Pfannmuller K.M."/>
            <person name="Loughran R.M."/>
            <person name="Shlafstein M."/>
            <person name="Papke E."/>
            <person name="Saw J.H."/>
            <person name="Ushijima B."/>
            <person name="Videau P."/>
        </authorList>
    </citation>
    <scope>NUCLEOTIDE SEQUENCE [LARGE SCALE GENOMIC DNA]</scope>
    <source>
        <strain evidence="3 4">AA17</strain>
    </source>
</reference>
<dbReference type="Pfam" id="PF10882">
    <property type="entry name" value="bPH_5"/>
    <property type="match status" value="1"/>
</dbReference>